<dbReference type="Proteomes" id="UP001152607">
    <property type="component" value="Unassembled WGS sequence"/>
</dbReference>
<comment type="caution">
    <text evidence="2">The sequence shown here is derived from an EMBL/GenBank/DDBJ whole genome shotgun (WGS) entry which is preliminary data.</text>
</comment>
<organism evidence="2 3">
    <name type="scientific">Periconia digitata</name>
    <dbReference type="NCBI Taxonomy" id="1303443"/>
    <lineage>
        <taxon>Eukaryota</taxon>
        <taxon>Fungi</taxon>
        <taxon>Dikarya</taxon>
        <taxon>Ascomycota</taxon>
        <taxon>Pezizomycotina</taxon>
        <taxon>Dothideomycetes</taxon>
        <taxon>Pleosporomycetidae</taxon>
        <taxon>Pleosporales</taxon>
        <taxon>Massarineae</taxon>
        <taxon>Periconiaceae</taxon>
        <taxon>Periconia</taxon>
    </lineage>
</organism>
<evidence type="ECO:0000313" key="3">
    <source>
        <dbReference type="Proteomes" id="UP001152607"/>
    </source>
</evidence>
<feature type="region of interest" description="Disordered" evidence="1">
    <location>
        <begin position="1"/>
        <end position="102"/>
    </location>
</feature>
<feature type="compositionally biased region" description="Basic and acidic residues" evidence="1">
    <location>
        <begin position="33"/>
        <end position="46"/>
    </location>
</feature>
<dbReference type="AlphaFoldDB" id="A0A9W4UJF2"/>
<dbReference type="OrthoDB" id="5234213at2759"/>
<protein>
    <submittedName>
        <fullName evidence="2">Uncharacterized protein</fullName>
    </submittedName>
</protein>
<name>A0A9W4UJF2_9PLEO</name>
<sequence length="102" mass="11189">MVEHSKTVRGTFSNPKYKASSIPPQLGDPVSLQRDKYDPVKSDSRKGSNNVKTTYEVNRSMLGDPVSLKAETSSSNFDLGAERSGTEKNIVEQRGDKGKSKL</sequence>
<evidence type="ECO:0000313" key="2">
    <source>
        <dbReference type="EMBL" id="CAI6335792.1"/>
    </source>
</evidence>
<accession>A0A9W4UJF2</accession>
<proteinExistence type="predicted"/>
<feature type="compositionally biased region" description="Polar residues" evidence="1">
    <location>
        <begin position="47"/>
        <end position="57"/>
    </location>
</feature>
<evidence type="ECO:0000256" key="1">
    <source>
        <dbReference type="SAM" id="MobiDB-lite"/>
    </source>
</evidence>
<gene>
    <name evidence="2" type="ORF">PDIGIT_LOCUS8877</name>
</gene>
<dbReference type="EMBL" id="CAOQHR010000006">
    <property type="protein sequence ID" value="CAI6335792.1"/>
    <property type="molecule type" value="Genomic_DNA"/>
</dbReference>
<keyword evidence="3" id="KW-1185">Reference proteome</keyword>
<feature type="compositionally biased region" description="Basic and acidic residues" evidence="1">
    <location>
        <begin position="80"/>
        <end position="102"/>
    </location>
</feature>
<reference evidence="2" key="1">
    <citation type="submission" date="2023-01" db="EMBL/GenBank/DDBJ databases">
        <authorList>
            <person name="Van Ghelder C."/>
            <person name="Rancurel C."/>
        </authorList>
    </citation>
    <scope>NUCLEOTIDE SEQUENCE</scope>
    <source>
        <strain evidence="2">CNCM I-4278</strain>
    </source>
</reference>